<feature type="repeat" description="ANK" evidence="4">
    <location>
        <begin position="110"/>
        <end position="142"/>
    </location>
</feature>
<dbReference type="PANTHER" id="PTHR24136:SF15">
    <property type="entry name" value="ANK_REP_REGION DOMAIN-CONTAINING PROTEIN"/>
    <property type="match status" value="1"/>
</dbReference>
<dbReference type="GeneID" id="38119043"/>
<organism evidence="5 6">
    <name type="scientific">Aspergillus mulundensis</name>
    <dbReference type="NCBI Taxonomy" id="1810919"/>
    <lineage>
        <taxon>Eukaryota</taxon>
        <taxon>Fungi</taxon>
        <taxon>Dikarya</taxon>
        <taxon>Ascomycota</taxon>
        <taxon>Pezizomycotina</taxon>
        <taxon>Eurotiomycetes</taxon>
        <taxon>Eurotiomycetidae</taxon>
        <taxon>Eurotiales</taxon>
        <taxon>Aspergillaceae</taxon>
        <taxon>Aspergillus</taxon>
        <taxon>Aspergillus subgen. Nidulantes</taxon>
    </lineage>
</organism>
<comment type="similarity">
    <text evidence="1">Belongs to the ankyrin SOCS box (ASB) family.</text>
</comment>
<dbReference type="SMART" id="SM00248">
    <property type="entry name" value="ANK"/>
    <property type="match status" value="3"/>
</dbReference>
<keyword evidence="3 4" id="KW-0040">ANK repeat</keyword>
<proteinExistence type="inferred from homology"/>
<accession>A0A3D8R4C1</accession>
<dbReference type="InterPro" id="IPR002110">
    <property type="entry name" value="Ankyrin_rpt"/>
</dbReference>
<dbReference type="PANTHER" id="PTHR24136">
    <property type="entry name" value="SOWAH (DROSOPHILA) HOMOLOG"/>
    <property type="match status" value="1"/>
</dbReference>
<evidence type="ECO:0000313" key="6">
    <source>
        <dbReference type="Proteomes" id="UP000256690"/>
    </source>
</evidence>
<reference evidence="5 6" key="1">
    <citation type="journal article" date="2018" name="IMA Fungus">
        <title>IMA Genome-F 9: Draft genome sequence of Annulohypoxylon stygium, Aspergillus mulundensis, Berkeleyomyces basicola (syn. Thielaviopsis basicola), Ceratocystis smalleyi, two Cercospora beticola strains, Coleophoma cylindrospora, Fusarium fracticaudum, Phialophora cf. hyalina, and Morchella septimelata.</title>
        <authorList>
            <person name="Wingfield B.D."/>
            <person name="Bills G.F."/>
            <person name="Dong Y."/>
            <person name="Huang W."/>
            <person name="Nel W.J."/>
            <person name="Swalarsk-Parry B.S."/>
            <person name="Vaghefi N."/>
            <person name="Wilken P.M."/>
            <person name="An Z."/>
            <person name="de Beer Z.W."/>
            <person name="De Vos L."/>
            <person name="Chen L."/>
            <person name="Duong T.A."/>
            <person name="Gao Y."/>
            <person name="Hammerbacher A."/>
            <person name="Kikkert J.R."/>
            <person name="Li Y."/>
            <person name="Li H."/>
            <person name="Li K."/>
            <person name="Li Q."/>
            <person name="Liu X."/>
            <person name="Ma X."/>
            <person name="Naidoo K."/>
            <person name="Pethybridge S.J."/>
            <person name="Sun J."/>
            <person name="Steenkamp E.T."/>
            <person name="van der Nest M.A."/>
            <person name="van Wyk S."/>
            <person name="Wingfield M.J."/>
            <person name="Xiong C."/>
            <person name="Yue Q."/>
            <person name="Zhang X."/>
        </authorList>
    </citation>
    <scope>NUCLEOTIDE SEQUENCE [LARGE SCALE GENOMIC DNA]</scope>
    <source>
        <strain evidence="5 6">DSM 5745</strain>
    </source>
</reference>
<dbReference type="GO" id="GO:0045732">
    <property type="term" value="P:positive regulation of protein catabolic process"/>
    <property type="evidence" value="ECO:0007669"/>
    <property type="project" value="TreeGrafter"/>
</dbReference>
<dbReference type="PROSITE" id="PS50088">
    <property type="entry name" value="ANK_REPEAT"/>
    <property type="match status" value="1"/>
</dbReference>
<dbReference type="GO" id="GO:0016567">
    <property type="term" value="P:protein ubiquitination"/>
    <property type="evidence" value="ECO:0007669"/>
    <property type="project" value="TreeGrafter"/>
</dbReference>
<gene>
    <name evidence="5" type="ORF">DSM5745_08673</name>
</gene>
<dbReference type="STRING" id="1810919.A0A3D8R4C1"/>
<dbReference type="OrthoDB" id="366390at2759"/>
<evidence type="ECO:0000256" key="1">
    <source>
        <dbReference type="ARBA" id="ARBA00005949"/>
    </source>
</evidence>
<evidence type="ECO:0000313" key="5">
    <source>
        <dbReference type="EMBL" id="RDW68913.1"/>
    </source>
</evidence>
<dbReference type="InterPro" id="IPR036770">
    <property type="entry name" value="Ankyrin_rpt-contain_sf"/>
</dbReference>
<dbReference type="RefSeq" id="XP_026600702.1">
    <property type="nucleotide sequence ID" value="XM_026750689.1"/>
</dbReference>
<evidence type="ECO:0000256" key="3">
    <source>
        <dbReference type="ARBA" id="ARBA00023043"/>
    </source>
</evidence>
<keyword evidence="2" id="KW-0677">Repeat</keyword>
<comment type="caution">
    <text evidence="5">The sequence shown here is derived from an EMBL/GenBank/DDBJ whole genome shotgun (WGS) entry which is preliminary data.</text>
</comment>
<dbReference type="Gene3D" id="1.25.40.20">
    <property type="entry name" value="Ankyrin repeat-containing domain"/>
    <property type="match status" value="1"/>
</dbReference>
<name>A0A3D8R4C1_9EURO</name>
<dbReference type="Proteomes" id="UP000256690">
    <property type="component" value="Unassembled WGS sequence"/>
</dbReference>
<dbReference type="SUPFAM" id="SSF48403">
    <property type="entry name" value="Ankyrin repeat"/>
    <property type="match status" value="1"/>
</dbReference>
<evidence type="ECO:0000256" key="2">
    <source>
        <dbReference type="ARBA" id="ARBA00022737"/>
    </source>
</evidence>
<dbReference type="Pfam" id="PF12796">
    <property type="entry name" value="Ank_2"/>
    <property type="match status" value="1"/>
</dbReference>
<dbReference type="EMBL" id="PVWQ01000011">
    <property type="protein sequence ID" value="RDW68913.1"/>
    <property type="molecule type" value="Genomic_DNA"/>
</dbReference>
<dbReference type="InterPro" id="IPR051573">
    <property type="entry name" value="Ankyrin-SOCS_box_domain"/>
</dbReference>
<keyword evidence="6" id="KW-1185">Reference proteome</keyword>
<dbReference type="AlphaFoldDB" id="A0A3D8R4C1"/>
<protein>
    <submittedName>
        <fullName evidence="5">Uncharacterized protein</fullName>
    </submittedName>
</protein>
<evidence type="ECO:0000256" key="4">
    <source>
        <dbReference type="PROSITE-ProRule" id="PRU00023"/>
    </source>
</evidence>
<dbReference type="Pfam" id="PF13606">
    <property type="entry name" value="Ank_3"/>
    <property type="match status" value="1"/>
</dbReference>
<sequence>MSGYPKRVNCSWKKVPIQANRSSLQLLLAHGAEDNARTDPAKLPLCIAVENRNTDAVKLRLAHGADANAEMGYFGGALHGSVTLRPIYENLDMVRCLLKYGADVNKPAGEFGAPLTVAALCGSPEMMCLLLEYGADANVAAG</sequence>
<dbReference type="PROSITE" id="PS50297">
    <property type="entry name" value="ANK_REP_REGION"/>
    <property type="match status" value="1"/>
</dbReference>